<comment type="cofactor">
    <cofactor evidence="3">
        <name>Fe(2+)</name>
        <dbReference type="ChEBI" id="CHEBI:29033"/>
    </cofactor>
    <text evidence="3">Binds 1 Fe(2+) ion per subunit.</text>
</comment>
<dbReference type="InterPro" id="IPR003347">
    <property type="entry name" value="JmjC_dom"/>
</dbReference>
<keyword evidence="3" id="KW-0539">Nucleus</keyword>
<keyword evidence="2 3" id="KW-0408">Iron</keyword>
<comment type="subcellular location">
    <subcellularLocation>
        <location evidence="3">Nucleus</location>
    </subcellularLocation>
</comment>
<dbReference type="SMART" id="SM00558">
    <property type="entry name" value="JmjC"/>
    <property type="match status" value="1"/>
</dbReference>
<name>W7TVJ2_9STRA</name>
<comment type="similarity">
    <text evidence="3">Belongs to the ROX family.</text>
</comment>
<evidence type="ECO:0000256" key="4">
    <source>
        <dbReference type="SAM" id="SignalP"/>
    </source>
</evidence>
<keyword evidence="7" id="KW-1185">Reference proteome</keyword>
<keyword evidence="1 3" id="KW-0479">Metal-binding</keyword>
<dbReference type="AlphaFoldDB" id="W7TVJ2"/>
<evidence type="ECO:0000259" key="5">
    <source>
        <dbReference type="PROSITE" id="PS51184"/>
    </source>
</evidence>
<comment type="function">
    <text evidence="3">Oxygenase that can act as both a histone lysine demethylase and a ribosomal histidine hydroxylase.</text>
</comment>
<evidence type="ECO:0000313" key="6">
    <source>
        <dbReference type="EMBL" id="EWM27518.1"/>
    </source>
</evidence>
<keyword evidence="3" id="KW-0805">Transcription regulation</keyword>
<keyword evidence="4" id="KW-0732">Signal</keyword>
<evidence type="ECO:0000313" key="7">
    <source>
        <dbReference type="Proteomes" id="UP000019335"/>
    </source>
</evidence>
<keyword evidence="3" id="KW-0560">Oxidoreductase</keyword>
<accession>W7TVJ2</accession>
<dbReference type="PANTHER" id="PTHR13096">
    <property type="entry name" value="MINA53 MYC INDUCED NUCLEAR ANTIGEN"/>
    <property type="match status" value="1"/>
</dbReference>
<dbReference type="EC" id="1.14.11.-" evidence="3"/>
<evidence type="ECO:0000256" key="1">
    <source>
        <dbReference type="ARBA" id="ARBA00022723"/>
    </source>
</evidence>
<dbReference type="SUPFAM" id="SSF51197">
    <property type="entry name" value="Clavaminate synthase-like"/>
    <property type="match status" value="1"/>
</dbReference>
<dbReference type="Proteomes" id="UP000019335">
    <property type="component" value="Chromosome 6"/>
</dbReference>
<reference evidence="6 7" key="1">
    <citation type="journal article" date="2014" name="Mol. Plant">
        <title>Chromosome Scale Genome Assembly and Transcriptome Profiling of Nannochloropsis gaditana in Nitrogen Depletion.</title>
        <authorList>
            <person name="Corteggiani Carpinelli E."/>
            <person name="Telatin A."/>
            <person name="Vitulo N."/>
            <person name="Forcato C."/>
            <person name="D'Angelo M."/>
            <person name="Schiavon R."/>
            <person name="Vezzi A."/>
            <person name="Giacometti G.M."/>
            <person name="Morosinotto T."/>
            <person name="Valle G."/>
        </authorList>
    </citation>
    <scope>NUCLEOTIDE SEQUENCE [LARGE SCALE GENOMIC DNA]</scope>
    <source>
        <strain evidence="6 7">B-31</strain>
    </source>
</reference>
<feature type="signal peptide" evidence="4">
    <location>
        <begin position="1"/>
        <end position="18"/>
    </location>
</feature>
<dbReference type="GO" id="GO:0032453">
    <property type="term" value="F:histone H3K4 demethylase activity"/>
    <property type="evidence" value="ECO:0007669"/>
    <property type="project" value="TreeGrafter"/>
</dbReference>
<dbReference type="PANTHER" id="PTHR13096:SF9">
    <property type="entry name" value="BIFUNCTIONAL LYSINE-SPECIFIC DEMETHYLASE AND HISTIDYL-HYDROXYLASE"/>
    <property type="match status" value="1"/>
</dbReference>
<feature type="domain" description="JmjC" evidence="5">
    <location>
        <begin position="169"/>
        <end position="305"/>
    </location>
</feature>
<dbReference type="GO" id="GO:0005506">
    <property type="term" value="F:iron ion binding"/>
    <property type="evidence" value="ECO:0007669"/>
    <property type="project" value="UniProtKB-UniRule"/>
</dbReference>
<dbReference type="Gene3D" id="2.60.120.650">
    <property type="entry name" value="Cupin"/>
    <property type="match status" value="1"/>
</dbReference>
<organism evidence="6 7">
    <name type="scientific">Nannochloropsis gaditana</name>
    <dbReference type="NCBI Taxonomy" id="72520"/>
    <lineage>
        <taxon>Eukaryota</taxon>
        <taxon>Sar</taxon>
        <taxon>Stramenopiles</taxon>
        <taxon>Ochrophyta</taxon>
        <taxon>Eustigmatophyceae</taxon>
        <taxon>Eustigmatales</taxon>
        <taxon>Monodopsidaceae</taxon>
        <taxon>Nannochloropsis</taxon>
    </lineage>
</organism>
<dbReference type="Pfam" id="PF08007">
    <property type="entry name" value="JmjC_2"/>
    <property type="match status" value="1"/>
</dbReference>
<protein>
    <recommendedName>
        <fullName evidence="3">Bifunctional lysine-specific demethylase and histidyl-hydroxylase</fullName>
        <ecNumber evidence="3">1.14.11.-</ecNumber>
    </recommendedName>
</protein>
<gene>
    <name evidence="6" type="ORF">Naga_100101g11</name>
</gene>
<dbReference type="PROSITE" id="PS51184">
    <property type="entry name" value="JMJC"/>
    <property type="match status" value="1"/>
</dbReference>
<comment type="caution">
    <text evidence="6">The sequence shown here is derived from an EMBL/GenBank/DDBJ whole genome shotgun (WGS) entry which is preliminary data.</text>
</comment>
<dbReference type="GO" id="GO:0005730">
    <property type="term" value="C:nucleolus"/>
    <property type="evidence" value="ECO:0007669"/>
    <property type="project" value="TreeGrafter"/>
</dbReference>
<evidence type="ECO:0000256" key="2">
    <source>
        <dbReference type="ARBA" id="ARBA00023004"/>
    </source>
</evidence>
<sequence>MVQFQLLFVWLALSFGAGEHQPRPPSTTTDNTVLSSMLGPTPGKELFFRDFWQIKPAVIRRHNPTFFQPIMRQSDLDAILVQSSTASMLRGLSSSEPKCDQAEHDAESKSWTLVKRIKGVDGEWWSSTPATAALRQIFGLDDDSTDAEVAHAAFSRGYSLVINNIEDKLYGTSRLALAFEGELGYRTSINCYFTPPGSQAFEAHFDWMDAFILQVEGSKRWRLYDALVEQPRPDMQFKPSLHDIGEPYIDFVLEPGDLLYLPSGTIHEALNENDGGLGNSSLHLTVGIETTVLGSWESLLLEVLTVLSGGSAEDRDLHSTWSNVSALQCSRGPAGENAIDDSPNLPFENVSQVFSSVVTPKIEDCNGATLRQGDLIALVLMQVAMQERALRRPVPLKNLMKRNGKYKRLTHLTDVVSLLKEQGDVRGAWDAFIRERKSVPRNLEVFGKSDSKDRPAHGEEMKNRLLGAAAAWSDIEIPDEIQDDFLKALDCLQGALSDSVQTKAIFSHFEHVCQRDLVQRQEQRELLLEAGVWQADINAVDGKLQASQIYGVGSQTPTDFSRQ</sequence>
<evidence type="ECO:0000256" key="3">
    <source>
        <dbReference type="RuleBase" id="RU366061"/>
    </source>
</evidence>
<feature type="chain" id="PRO_5004901181" description="Bifunctional lysine-specific demethylase and histidyl-hydroxylase" evidence="4">
    <location>
        <begin position="19"/>
        <end position="563"/>
    </location>
</feature>
<proteinExistence type="inferred from homology"/>
<keyword evidence="3" id="KW-0223">Dioxygenase</keyword>
<dbReference type="InterPro" id="IPR039994">
    <property type="entry name" value="NO66-like"/>
</dbReference>
<dbReference type="GO" id="GO:0051864">
    <property type="term" value="F:histone H3K36 demethylase activity"/>
    <property type="evidence" value="ECO:0007669"/>
    <property type="project" value="TreeGrafter"/>
</dbReference>
<dbReference type="OrthoDB" id="206986at2759"/>
<keyword evidence="3" id="KW-0804">Transcription</keyword>
<dbReference type="EMBL" id="AZIL01000431">
    <property type="protein sequence ID" value="EWM27518.1"/>
    <property type="molecule type" value="Genomic_DNA"/>
</dbReference>